<proteinExistence type="inferred from homology"/>
<dbReference type="SUPFAM" id="SSF51556">
    <property type="entry name" value="Metallo-dependent hydrolases"/>
    <property type="match status" value="1"/>
</dbReference>
<dbReference type="EMBL" id="JAXOVC010000012">
    <property type="protein sequence ID" value="KAK4495294.1"/>
    <property type="molecule type" value="Genomic_DNA"/>
</dbReference>
<comment type="caution">
    <text evidence="5">The sequence shown here is derived from an EMBL/GenBank/DDBJ whole genome shotgun (WGS) entry which is preliminary data.</text>
</comment>
<evidence type="ECO:0000256" key="2">
    <source>
        <dbReference type="ARBA" id="ARBA00023239"/>
    </source>
</evidence>
<evidence type="ECO:0000313" key="5">
    <source>
        <dbReference type="EMBL" id="KAK4495294.1"/>
    </source>
</evidence>
<dbReference type="Pfam" id="PF04909">
    <property type="entry name" value="Amidohydro_2"/>
    <property type="match status" value="1"/>
</dbReference>
<dbReference type="Gene3D" id="3.20.20.140">
    <property type="entry name" value="Metal-dependent hydrolases"/>
    <property type="match status" value="1"/>
</dbReference>
<evidence type="ECO:0000313" key="6">
    <source>
        <dbReference type="Proteomes" id="UP001305779"/>
    </source>
</evidence>
<feature type="domain" description="Amidohydrolase-related" evidence="4">
    <location>
        <begin position="73"/>
        <end position="324"/>
    </location>
</feature>
<name>A0ABR0E1J7_ZASCE</name>
<organism evidence="5 6">
    <name type="scientific">Zasmidium cellare</name>
    <name type="common">Wine cellar mold</name>
    <name type="synonym">Racodium cellare</name>
    <dbReference type="NCBI Taxonomy" id="395010"/>
    <lineage>
        <taxon>Eukaryota</taxon>
        <taxon>Fungi</taxon>
        <taxon>Dikarya</taxon>
        <taxon>Ascomycota</taxon>
        <taxon>Pezizomycotina</taxon>
        <taxon>Dothideomycetes</taxon>
        <taxon>Dothideomycetidae</taxon>
        <taxon>Mycosphaerellales</taxon>
        <taxon>Mycosphaerellaceae</taxon>
        <taxon>Zasmidium</taxon>
    </lineage>
</organism>
<sequence length="326" mass="36354">MRPPPFAVTLEEHAVLPAIGDESPVYTDIWKTFPSVRESLWDFDSKRLADLDKGNVRLQVISSLPGMASVNPSGCRAANDELAAHIARHPKRFAGFAALPMETPEEAAAELRRAVRDCGLVGAMIDNHLPNGTHYHEKRFWPVFEAAQELDVPIYIHPAPATDESLRTRFAGPWPQAVTRGLSGGCWGWHEDVGLHIIKLFAAGLFAHLPRLKIIIGHMGEMLPMMLDRLDGSRFFSQGSVGKFSEVWDRNIWVTTSGMFSVRTLEMLLKVTRKERVMFSVDTPFNSSERGWRFLEEIAEKGVFETEGELEGFAFGNAAGLLGLRV</sequence>
<dbReference type="InterPro" id="IPR032466">
    <property type="entry name" value="Metal_Hydrolase"/>
</dbReference>
<evidence type="ECO:0000256" key="3">
    <source>
        <dbReference type="RuleBase" id="RU366045"/>
    </source>
</evidence>
<evidence type="ECO:0000259" key="4">
    <source>
        <dbReference type="Pfam" id="PF04909"/>
    </source>
</evidence>
<keyword evidence="1 3" id="KW-0210">Decarboxylase</keyword>
<dbReference type="PANTHER" id="PTHR21240:SF30">
    <property type="entry name" value="AMIDOHYDROLASE-RELATED DOMAIN-CONTAINING PROTEIN-RELATED"/>
    <property type="match status" value="1"/>
</dbReference>
<dbReference type="PANTHER" id="PTHR21240">
    <property type="entry name" value="2-AMINO-3-CARBOXYLMUCONATE-6-SEMIALDEHYDE DECARBOXYLASE"/>
    <property type="match status" value="1"/>
</dbReference>
<keyword evidence="2 3" id="KW-0456">Lyase</keyword>
<dbReference type="InterPro" id="IPR032465">
    <property type="entry name" value="ACMSD"/>
</dbReference>
<dbReference type="Proteomes" id="UP001305779">
    <property type="component" value="Unassembled WGS sequence"/>
</dbReference>
<accession>A0ABR0E1J7</accession>
<keyword evidence="6" id="KW-1185">Reference proteome</keyword>
<comment type="similarity">
    <text evidence="3">Belongs to the metallo-dependent hydrolases superfamily.</text>
</comment>
<protein>
    <recommendedName>
        <fullName evidence="4">Amidohydrolase-related domain-containing protein</fullName>
    </recommendedName>
</protein>
<gene>
    <name evidence="5" type="ORF">PRZ48_013624</name>
</gene>
<reference evidence="5 6" key="1">
    <citation type="journal article" date="2023" name="G3 (Bethesda)">
        <title>A chromosome-level genome assembly of Zasmidium syzygii isolated from banana leaves.</title>
        <authorList>
            <person name="van Westerhoven A.C."/>
            <person name="Mehrabi R."/>
            <person name="Talebi R."/>
            <person name="Steentjes M.B.F."/>
            <person name="Corcolon B."/>
            <person name="Chong P.A."/>
            <person name="Kema G.H.J."/>
            <person name="Seidl M.F."/>
        </authorList>
    </citation>
    <scope>NUCLEOTIDE SEQUENCE [LARGE SCALE GENOMIC DNA]</scope>
    <source>
        <strain evidence="5 6">P124</strain>
    </source>
</reference>
<dbReference type="InterPro" id="IPR006680">
    <property type="entry name" value="Amidohydro-rel"/>
</dbReference>
<evidence type="ECO:0000256" key="1">
    <source>
        <dbReference type="ARBA" id="ARBA00022793"/>
    </source>
</evidence>